<evidence type="ECO:0000313" key="17">
    <source>
        <dbReference type="Ensembl" id="ENSSGRP00000047291.1"/>
    </source>
</evidence>
<dbReference type="SUPFAM" id="SSF52833">
    <property type="entry name" value="Thioredoxin-like"/>
    <property type="match status" value="1"/>
</dbReference>
<dbReference type="AlphaFoldDB" id="A0A672N7X1"/>
<evidence type="ECO:0000256" key="14">
    <source>
        <dbReference type="ARBA" id="ARBA00065658"/>
    </source>
</evidence>
<dbReference type="InterPro" id="IPR011893">
    <property type="entry name" value="Selenoprotein_Rdx-typ"/>
</dbReference>
<evidence type="ECO:0000256" key="10">
    <source>
        <dbReference type="ARBA" id="ARBA00023288"/>
    </source>
</evidence>
<evidence type="ECO:0000313" key="18">
    <source>
        <dbReference type="Proteomes" id="UP000472262"/>
    </source>
</evidence>
<evidence type="ECO:0000256" key="2">
    <source>
        <dbReference type="ARBA" id="ARBA00004514"/>
    </source>
</evidence>
<dbReference type="FunFam" id="3.40.30.10:FF:000131">
    <property type="entry name" value="migration and invasion enhancer 1"/>
    <property type="match status" value="1"/>
</dbReference>
<comment type="function">
    <text evidence="12">Increases cell migration by inducing filopodia formation at the leading edge of migrating cells. Plays a role in regulation of apoptosis, possibly through control of CASP3. May be involved in a redox-related process.</text>
</comment>
<comment type="subcellular location">
    <subcellularLocation>
        <location evidence="1">Cell membrane</location>
        <topology evidence="1">Lipid-anchor</topology>
        <orientation evidence="1">Cytoplasmic side</orientation>
    </subcellularLocation>
    <subcellularLocation>
        <location evidence="2">Cytoplasm</location>
        <location evidence="2">Cytosol</location>
    </subcellularLocation>
</comment>
<evidence type="ECO:0000256" key="9">
    <source>
        <dbReference type="ARBA" id="ARBA00023284"/>
    </source>
</evidence>
<dbReference type="NCBIfam" id="TIGR02174">
    <property type="entry name" value="CXXU_selWTH"/>
    <property type="match status" value="1"/>
</dbReference>
<dbReference type="Pfam" id="PF10262">
    <property type="entry name" value="Rdx"/>
    <property type="match status" value="1"/>
</dbReference>
<evidence type="ECO:0000256" key="4">
    <source>
        <dbReference type="ARBA" id="ARBA00022490"/>
    </source>
</evidence>
<evidence type="ECO:0000256" key="15">
    <source>
        <dbReference type="ARBA" id="ARBA00069166"/>
    </source>
</evidence>
<evidence type="ECO:0000256" key="6">
    <source>
        <dbReference type="ARBA" id="ARBA00022990"/>
    </source>
</evidence>
<name>A0A672N7X1_SINGR</name>
<comment type="similarity">
    <text evidence="13">Belongs to the SelWTH family.</text>
</comment>
<evidence type="ECO:0000256" key="13">
    <source>
        <dbReference type="ARBA" id="ARBA00060789"/>
    </source>
</evidence>
<evidence type="ECO:0000256" key="3">
    <source>
        <dbReference type="ARBA" id="ARBA00022475"/>
    </source>
</evidence>
<keyword evidence="6" id="KW-0007">Acetylation</keyword>
<comment type="subunit">
    <text evidence="14">Interacts with GPX1.</text>
</comment>
<gene>
    <name evidence="17" type="primary">selenow2a</name>
</gene>
<keyword evidence="3" id="KW-1003">Cell membrane</keyword>
<keyword evidence="16" id="KW-1133">Transmembrane helix</keyword>
<reference evidence="17" key="2">
    <citation type="submission" date="2025-09" db="UniProtKB">
        <authorList>
            <consortium name="Ensembl"/>
        </authorList>
    </citation>
    <scope>IDENTIFICATION</scope>
</reference>
<keyword evidence="8" id="KW-1015">Disulfide bond</keyword>
<feature type="transmembrane region" description="Helical" evidence="16">
    <location>
        <begin position="72"/>
        <end position="92"/>
    </location>
</feature>
<dbReference type="GO" id="GO:0005886">
    <property type="term" value="C:plasma membrane"/>
    <property type="evidence" value="ECO:0007669"/>
    <property type="project" value="UniProtKB-SubCell"/>
</dbReference>
<keyword evidence="4" id="KW-0963">Cytoplasm</keyword>
<dbReference type="Ensembl" id="ENSSGRT00000050581.1">
    <property type="protein sequence ID" value="ENSSGRP00000047291.1"/>
    <property type="gene ID" value="ENSSGRG00000025284.1"/>
</dbReference>
<evidence type="ECO:0000256" key="11">
    <source>
        <dbReference type="ARBA" id="ARBA00023289"/>
    </source>
</evidence>
<dbReference type="InterPro" id="IPR036249">
    <property type="entry name" value="Thioredoxin-like_sf"/>
</dbReference>
<evidence type="ECO:0000256" key="12">
    <source>
        <dbReference type="ARBA" id="ARBA00055778"/>
    </source>
</evidence>
<keyword evidence="10" id="KW-0449">Lipoprotein</keyword>
<keyword evidence="5" id="KW-0053">Apoptosis</keyword>
<sequence length="136" mass="15616">GYEPRFQELKQVVTAEFTDADVSGFVGRQGSFEIEINGQLIFSKLETSGFPYEDDVSKHLTLYNIFTYKKLLIFHMCVCVHLSFIPSTRLWMLSKEPMMASRWRRSPRAGLLVSSSKDSPLDPSLLALKMSKRSRF</sequence>
<keyword evidence="7 16" id="KW-0472">Membrane</keyword>
<protein>
    <recommendedName>
        <fullName evidence="15">Migration and invasion enhancer 1</fullName>
    </recommendedName>
</protein>
<evidence type="ECO:0000256" key="1">
    <source>
        <dbReference type="ARBA" id="ARBA00004342"/>
    </source>
</evidence>
<dbReference type="Gene3D" id="3.40.30.10">
    <property type="entry name" value="Glutaredoxin"/>
    <property type="match status" value="1"/>
</dbReference>
<accession>A0A672N7X1</accession>
<evidence type="ECO:0000256" key="16">
    <source>
        <dbReference type="SAM" id="Phobius"/>
    </source>
</evidence>
<proteinExistence type="inferred from homology"/>
<keyword evidence="9" id="KW-0676">Redox-active center</keyword>
<reference evidence="17" key="1">
    <citation type="submission" date="2025-08" db="UniProtKB">
        <authorList>
            <consortium name="Ensembl"/>
        </authorList>
    </citation>
    <scope>IDENTIFICATION</scope>
</reference>
<keyword evidence="18" id="KW-1185">Reference proteome</keyword>
<organism evidence="17 18">
    <name type="scientific">Sinocyclocheilus grahami</name>
    <name type="common">Dianchi golden-line fish</name>
    <name type="synonym">Barbus grahami</name>
    <dbReference type="NCBI Taxonomy" id="75366"/>
    <lineage>
        <taxon>Eukaryota</taxon>
        <taxon>Metazoa</taxon>
        <taxon>Chordata</taxon>
        <taxon>Craniata</taxon>
        <taxon>Vertebrata</taxon>
        <taxon>Euteleostomi</taxon>
        <taxon>Actinopterygii</taxon>
        <taxon>Neopterygii</taxon>
        <taxon>Teleostei</taxon>
        <taxon>Ostariophysi</taxon>
        <taxon>Cypriniformes</taxon>
        <taxon>Cyprinidae</taxon>
        <taxon>Cyprininae</taxon>
        <taxon>Sinocyclocheilus</taxon>
    </lineage>
</organism>
<evidence type="ECO:0000256" key="8">
    <source>
        <dbReference type="ARBA" id="ARBA00023157"/>
    </source>
</evidence>
<keyword evidence="16" id="KW-0812">Transmembrane</keyword>
<evidence type="ECO:0000256" key="7">
    <source>
        <dbReference type="ARBA" id="ARBA00023136"/>
    </source>
</evidence>
<dbReference type="Proteomes" id="UP000472262">
    <property type="component" value="Unassembled WGS sequence"/>
</dbReference>
<evidence type="ECO:0000256" key="5">
    <source>
        <dbReference type="ARBA" id="ARBA00022703"/>
    </source>
</evidence>
<dbReference type="InParanoid" id="A0A672N7X1"/>
<dbReference type="GO" id="GO:0006915">
    <property type="term" value="P:apoptotic process"/>
    <property type="evidence" value="ECO:0007669"/>
    <property type="project" value="UniProtKB-KW"/>
</dbReference>
<dbReference type="GO" id="GO:0005829">
    <property type="term" value="C:cytosol"/>
    <property type="evidence" value="ECO:0007669"/>
    <property type="project" value="UniProtKB-SubCell"/>
</dbReference>
<keyword evidence="11" id="KW-0636">Prenylation</keyword>